<dbReference type="EMBL" id="RCHU02000009">
    <property type="protein sequence ID" value="KAL3580248.1"/>
    <property type="molecule type" value="Genomic_DNA"/>
</dbReference>
<gene>
    <name evidence="1" type="ORF">D5086_018083</name>
</gene>
<evidence type="ECO:0000313" key="2">
    <source>
        <dbReference type="Proteomes" id="UP000309997"/>
    </source>
</evidence>
<proteinExistence type="predicted"/>
<sequence>MALDLEKQQSVRTRKRKRTEIKLSVNEKVEVRSEEDGFQGSWHPGAVIACRRQGLDLKYEVKYDHILNDDESDYLVDQVCVSLPVDDTDCANEDRCNNRGFIRPAPPPFQFGKYGLPYGMCVDVHYQEAWWEGVIFDHDDGSEERRIFFPDLGDEIMASVNKLRATQDWDEVDETWRQRGTWLFLVLVEEYEQKQYIPVSIKQLWYDLREKESFEKLGRWTSTVKALWRELVLGAIDDNLKVVVNHLFQVIGIPDATQQPLQIAKPVNDVNMNRKEDLVKTHAMKPVENSLNDCLLLYPSCPTVESTLDRVVPKFSCEDDAVVCMKPRALFALPSNLDGIPAVSSITSDEGFSNSNSNKINGSSSGSACIQSSWLCAGSDIVPGPEFCPDAIIKYAKMGNKKPTGTLIKDVRKHLLHQRWKIESMKDKGTSRLRYTSPDGKVYHSLRQVCLDFCGTDRGILSPTSEGKQNSLHTSHGDSSSLIEQQEDRDPYCCSQVVSSSNSEAVVYKPEYCPEAIVEWSNLWSKDGSGTRFRGKIKKTDMSLRARKHLAALGWVFGYKTCNGRRDFYHRSPMGRTFWSLRQAIEHILDKGTCNDTSRDMEMENDSKTVEGQFSCEKISSAICKTEFQKEKNFSKESSCFSLSKKHFHEINVLTTRKARRKRKDSLHVETHSDAQNTSRPKSRSGIASRGLTGSRNDKKHTKWVRVLRSSKRVQHVVAPDPSHHNPRTVLSLLIDNDIVLPRTKVHYGSLNRNPTVEGRIARDGIKCSCCGKVYTLSGFELHAGVKSCRSGASKYCKPAASIFLDDGRSLLECQIQMMRGKEMSNHKAERPDSLKGSWDRDGNDHVCSVCHYGGDLILCDHCPSSFHKRCLGMKDVPDGDWFCPSCCCKICGQNNLKKDTKDFIDGVLNCTQCEHQYHIMCLSNRWTDKWKDRPEENWFCSKKCEVIFLGLQKLIGKPIPVGVDNLTWTLFKYMQSDQHKLDSSDDETLVETYSKLKIALDVVHECFEPIEEPRTGRDLMEDVIFSNGSELNRLNFQGFYTILLEKNDELVSVATVRIHGDKVAEIPLVGTRFQFRQLGMCRILMDVLEKKLMELGVQRLILPAVPGVLNTWTGSFGFSKMTDSERLQFVDYTFLDFQDTVICQKLLMKLPSAQSSPLKAIQPTLLDDVYGSGECIDASDPSPVPEVLKTDQNEDGGTMEQGPVGVAASNISDVITRPVHQVAVVNQPYHLECEPCNGKINESLVEDSTFKKESMVGDNGSSILNRGRWFAIDIRYKDEFILGSLLWTGAQGKQPRASHCSFKHMFMLLVLSPYRVSKRFYMQTMLSIFLLVLSFCSLLPSNGISLANPLRHASTLRLPSTSVGPIDIAFDSAGVGPFTGFRR</sequence>
<reference evidence="1 2" key="1">
    <citation type="journal article" date="2024" name="Plant Biotechnol. J.">
        <title>Genome and CRISPR/Cas9 system of a widespread forest tree (Populus alba) in the world.</title>
        <authorList>
            <person name="Liu Y.J."/>
            <person name="Jiang P.F."/>
            <person name="Han X.M."/>
            <person name="Li X.Y."/>
            <person name="Wang H.M."/>
            <person name="Wang Y.J."/>
            <person name="Wang X.X."/>
            <person name="Zeng Q.Y."/>
        </authorList>
    </citation>
    <scope>NUCLEOTIDE SEQUENCE [LARGE SCALE GENOMIC DNA]</scope>
    <source>
        <strain evidence="2">cv. PAL-ZL1</strain>
    </source>
</reference>
<protein>
    <submittedName>
        <fullName evidence="1">Uncharacterized protein</fullName>
    </submittedName>
</protein>
<evidence type="ECO:0000313" key="1">
    <source>
        <dbReference type="EMBL" id="KAL3580248.1"/>
    </source>
</evidence>
<keyword evidence="2" id="KW-1185">Reference proteome</keyword>
<comment type="caution">
    <text evidence="1">The sequence shown here is derived from an EMBL/GenBank/DDBJ whole genome shotgun (WGS) entry which is preliminary data.</text>
</comment>
<organism evidence="1 2">
    <name type="scientific">Populus alba</name>
    <name type="common">White poplar</name>
    <dbReference type="NCBI Taxonomy" id="43335"/>
    <lineage>
        <taxon>Eukaryota</taxon>
        <taxon>Viridiplantae</taxon>
        <taxon>Streptophyta</taxon>
        <taxon>Embryophyta</taxon>
        <taxon>Tracheophyta</taxon>
        <taxon>Spermatophyta</taxon>
        <taxon>Magnoliopsida</taxon>
        <taxon>eudicotyledons</taxon>
        <taxon>Gunneridae</taxon>
        <taxon>Pentapetalae</taxon>
        <taxon>rosids</taxon>
        <taxon>fabids</taxon>
        <taxon>Malpighiales</taxon>
        <taxon>Salicaceae</taxon>
        <taxon>Saliceae</taxon>
        <taxon>Populus</taxon>
    </lineage>
</organism>
<accession>A0ACC4BQU6</accession>
<name>A0ACC4BQU6_POPAL</name>
<dbReference type="Proteomes" id="UP000309997">
    <property type="component" value="Unassembled WGS sequence"/>
</dbReference>